<dbReference type="GeneID" id="41328923"/>
<dbReference type="KEGG" id="psyt:DSAG12_00925"/>
<dbReference type="GO" id="GO:0051536">
    <property type="term" value="F:iron-sulfur cluster binding"/>
    <property type="evidence" value="ECO:0007669"/>
    <property type="project" value="UniProtKB-KW"/>
</dbReference>
<dbReference type="AlphaFoldDB" id="A0A5B9D7N1"/>
<organism evidence="6 7">
    <name type="scientific">Promethearchaeum syntrophicum</name>
    <dbReference type="NCBI Taxonomy" id="2594042"/>
    <lineage>
        <taxon>Archaea</taxon>
        <taxon>Promethearchaeati</taxon>
        <taxon>Promethearchaeota</taxon>
        <taxon>Promethearchaeia</taxon>
        <taxon>Promethearchaeales</taxon>
        <taxon>Promethearchaeaceae</taxon>
        <taxon>Promethearchaeum</taxon>
    </lineage>
</organism>
<dbReference type="InterPro" id="IPR013785">
    <property type="entry name" value="Aldolase_TIM"/>
</dbReference>
<evidence type="ECO:0000256" key="1">
    <source>
        <dbReference type="ARBA" id="ARBA00022691"/>
    </source>
</evidence>
<name>A0A5B9D7N1_9ARCH</name>
<dbReference type="InterPro" id="IPR007197">
    <property type="entry name" value="rSAM"/>
</dbReference>
<dbReference type="SFLD" id="SFLDG01100">
    <property type="entry name" value="methyltransferase_(Class_D)"/>
    <property type="match status" value="1"/>
</dbReference>
<dbReference type="OrthoDB" id="49555at2157"/>
<dbReference type="PANTHER" id="PTHR43306">
    <property type="entry name" value="7,8-DIHYDRO-6-HYDROXYMETHYLPTERIN DIMETHYLTRANSFERASE"/>
    <property type="match status" value="1"/>
</dbReference>
<dbReference type="PROSITE" id="PS51918">
    <property type="entry name" value="RADICAL_SAM"/>
    <property type="match status" value="1"/>
</dbReference>
<dbReference type="Pfam" id="PF04055">
    <property type="entry name" value="Radical_SAM"/>
    <property type="match status" value="1"/>
</dbReference>
<protein>
    <submittedName>
        <fullName evidence="6">Radical SAM protein</fullName>
    </submittedName>
</protein>
<dbReference type="GO" id="GO:0003824">
    <property type="term" value="F:catalytic activity"/>
    <property type="evidence" value="ECO:0007669"/>
    <property type="project" value="InterPro"/>
</dbReference>
<dbReference type="SFLD" id="SFLDG01067">
    <property type="entry name" value="SPASM/twitch_domain_containing"/>
    <property type="match status" value="1"/>
</dbReference>
<evidence type="ECO:0000259" key="5">
    <source>
        <dbReference type="PROSITE" id="PS51918"/>
    </source>
</evidence>
<keyword evidence="7" id="KW-1185">Reference proteome</keyword>
<gene>
    <name evidence="6" type="ORF">DSAG12_00925</name>
</gene>
<proteinExistence type="predicted"/>
<accession>A0A5B9D7N1</accession>
<reference evidence="6 7" key="1">
    <citation type="journal article" date="2020" name="Nature">
        <title>Isolation of an archaeon at the prokaryote-eukaryote interface.</title>
        <authorList>
            <person name="Imachi H."/>
            <person name="Nobu M.K."/>
            <person name="Nakahara N."/>
            <person name="Morono Y."/>
            <person name="Ogawara M."/>
            <person name="Takaki Y."/>
            <person name="Takano Y."/>
            <person name="Uematsu K."/>
            <person name="Ikuta T."/>
            <person name="Ito M."/>
            <person name="Matsui Y."/>
            <person name="Miyazaki M."/>
            <person name="Murata K."/>
            <person name="Saito Y."/>
            <person name="Sakai S."/>
            <person name="Song C."/>
            <person name="Tasumi E."/>
            <person name="Yamanaka Y."/>
            <person name="Yamaguchi T."/>
            <person name="Kamagata Y."/>
            <person name="Tamaki H."/>
            <person name="Takai K."/>
        </authorList>
    </citation>
    <scope>NUCLEOTIDE SEQUENCE [LARGE SCALE GENOMIC DNA]</scope>
    <source>
        <strain evidence="6 7">MK-D1</strain>
    </source>
</reference>
<sequence length="582" mass="66535">MNQASDILRKTTSICPECMEPIEAEIFIDKEKNWVMMRKHCEKHGDFLDKISVDPEYYIWKNHYAEDLDSVMETTPINSNLLPIKKGCPYDCGLCTHHQSAANLMIIDITNRCNLNCPICFANANRQGQIVEYTYEEVVQIMKHFIKQRPYHAAIAQFSGGEPTLHPRIIDILKAAKDLGFPHRMLNTNGIRMAKSLDFCRQLKEADCGAIYLSYDGENPETYKKIRGMDLSKLKKKVIENCREVGLDGIMLVCTVAKGVNDNEIKHILEFARDNNDIIAGIVFQPVSLCGRITLEDLMNLRYTSSDLTIEIRKVTNGIVDKFYPLAASSKLTQLLTWFSDLPGWAISAHNDCGFATLVPIGKDNEWQNLEDYVDVEELIKFTNSVWDMIQKRDIPQPSKFFSSLRGTVEKLGFAKAFDVLNEFNDKISDLAYRNAMKAYYIAGAAKYVKNFELKKLVEDPIYKSVTKLLLNPKLENSKNVLQNKLMFVGSMHFQDAYDLDIARLQKCVVHYGVIDPDDPEHKRVLQIPFCTFNTIHREGIEKKWAETHAKPLEKTPDQHAKDIRLLTESISLKKNSDSIVE</sequence>
<dbReference type="InterPro" id="IPR034474">
    <property type="entry name" value="Methyltransferase_Class_D"/>
</dbReference>
<dbReference type="Gene3D" id="3.20.20.70">
    <property type="entry name" value="Aldolase class I"/>
    <property type="match status" value="1"/>
</dbReference>
<dbReference type="InterPro" id="IPR056488">
    <property type="entry name" value="Zn_ribbon_HMPTM"/>
</dbReference>
<dbReference type="SUPFAM" id="SSF102114">
    <property type="entry name" value="Radical SAM enzymes"/>
    <property type="match status" value="1"/>
</dbReference>
<evidence type="ECO:0000256" key="4">
    <source>
        <dbReference type="ARBA" id="ARBA00023014"/>
    </source>
</evidence>
<dbReference type="Proteomes" id="UP000321408">
    <property type="component" value="Chromosome"/>
</dbReference>
<keyword evidence="1" id="KW-0949">S-adenosyl-L-methionine</keyword>
<keyword evidence="3" id="KW-0408">Iron</keyword>
<evidence type="ECO:0000313" key="6">
    <source>
        <dbReference type="EMBL" id="QEE15102.1"/>
    </source>
</evidence>
<dbReference type="SFLD" id="SFLDS00029">
    <property type="entry name" value="Radical_SAM"/>
    <property type="match status" value="1"/>
</dbReference>
<evidence type="ECO:0000313" key="7">
    <source>
        <dbReference type="Proteomes" id="UP000321408"/>
    </source>
</evidence>
<feature type="domain" description="Radical SAM core" evidence="5">
    <location>
        <begin position="97"/>
        <end position="320"/>
    </location>
</feature>
<dbReference type="CDD" id="cd01335">
    <property type="entry name" value="Radical_SAM"/>
    <property type="match status" value="1"/>
</dbReference>
<keyword evidence="2" id="KW-0479">Metal-binding</keyword>
<dbReference type="GO" id="GO:0046872">
    <property type="term" value="F:metal ion binding"/>
    <property type="evidence" value="ECO:0007669"/>
    <property type="project" value="UniProtKB-KW"/>
</dbReference>
<reference evidence="6 7" key="2">
    <citation type="journal article" date="2024" name="Int. J. Syst. Evol. Microbiol.">
        <title>Promethearchaeum syntrophicum gen. nov., sp. nov., an anaerobic, obligately syntrophic archaeon, the first isolate of the lineage 'Asgard' archaea, and proposal of the new archaeal phylum Promethearchaeota phyl. nov. and kingdom Promethearchaeati regn. nov.</title>
        <authorList>
            <person name="Imachi H."/>
            <person name="Nobu M.K."/>
            <person name="Kato S."/>
            <person name="Takaki Y."/>
            <person name="Miyazaki M."/>
            <person name="Miyata M."/>
            <person name="Ogawara M."/>
            <person name="Saito Y."/>
            <person name="Sakai S."/>
            <person name="Tahara Y.O."/>
            <person name="Takano Y."/>
            <person name="Tasumi E."/>
            <person name="Uematsu K."/>
            <person name="Yoshimura T."/>
            <person name="Itoh T."/>
            <person name="Ohkuma M."/>
            <person name="Takai K."/>
        </authorList>
    </citation>
    <scope>NUCLEOTIDE SEQUENCE [LARGE SCALE GENOMIC DNA]</scope>
    <source>
        <strain evidence="6 7">MK-D1</strain>
    </source>
</reference>
<dbReference type="PANTHER" id="PTHR43306:SF1">
    <property type="entry name" value="7,8-DIHYDRO-6-HYDROXYMETHYLPTERIN DIMETHYLTRANSFERASE"/>
    <property type="match status" value="1"/>
</dbReference>
<dbReference type="RefSeq" id="WP_147662026.1">
    <property type="nucleotide sequence ID" value="NZ_CP042905.2"/>
</dbReference>
<dbReference type="InterPro" id="IPR058240">
    <property type="entry name" value="rSAM_sf"/>
</dbReference>
<evidence type="ECO:0000256" key="3">
    <source>
        <dbReference type="ARBA" id="ARBA00023004"/>
    </source>
</evidence>
<evidence type="ECO:0000256" key="2">
    <source>
        <dbReference type="ARBA" id="ARBA00022723"/>
    </source>
</evidence>
<keyword evidence="4" id="KW-0411">Iron-sulfur</keyword>
<dbReference type="Pfam" id="PF23545">
    <property type="entry name" value="Zn_ribbon_HMPTM"/>
    <property type="match status" value="1"/>
</dbReference>
<dbReference type="EMBL" id="CP042905">
    <property type="protein sequence ID" value="QEE15102.1"/>
    <property type="molecule type" value="Genomic_DNA"/>
</dbReference>